<sequence length="543" mass="61058">MMRKLFYVLSFLLAATALVLPSVPSPSHSGDGSLQATFRVQSGSNGPDREWNSPPNPNSTHHLIFNSVSSLLQRWPNTFRRNGHSLVPATIPKGTILYHGRTDGRIPNQPDWFAFDFEHSYLFCFQSCYVISLQAKRDLRLVYFDGSSAAKMKDGPMDSQDVLLWGRPQPDKASSERERIKALCDWGRPFGLDGFIRMEFHFEVMICDVLDPMEIVTFLAVLPKKQMSTPRRPPGFPPLPKPPIPIPLPPPSKPPPGWHGSLPSDHRSFLEAYLAGGWHDRAPGETRVHLDYSGLVTYYDTSLTSLIESRHGKDRLHLRLEGISVLDSERIRAELQTVLTREQDGRSGIDWGSIARVVTERYAGRLEYLRFLLSPNTTFADPPERATIARTQLLVMLAPYVTTTDVPERLPASADLSWAAPIAQRCATAQTSHIPLGLLTPQEARIHAAVENTLQEICRRLVVVWVEFFDVEAADEARATDASEMAHEQISELMAWLDWSVWVRCEPRCGLGEVCYVPTWPFPMGGDPYDMTPRCVSLEDTTD</sequence>
<name>A0AAD4L350_9AGAM</name>
<dbReference type="PANTHER" id="PTHR35204:SF1">
    <property type="entry name" value="ENTEROTOXIN"/>
    <property type="match status" value="1"/>
</dbReference>
<feature type="chain" id="PRO_5042164563" evidence="2">
    <location>
        <begin position="18"/>
        <end position="543"/>
    </location>
</feature>
<keyword evidence="4" id="KW-1185">Reference proteome</keyword>
<evidence type="ECO:0000313" key="4">
    <source>
        <dbReference type="Proteomes" id="UP001201163"/>
    </source>
</evidence>
<keyword evidence="2" id="KW-0732">Signal</keyword>
<feature type="signal peptide" evidence="2">
    <location>
        <begin position="1"/>
        <end position="17"/>
    </location>
</feature>
<evidence type="ECO:0000256" key="2">
    <source>
        <dbReference type="SAM" id="SignalP"/>
    </source>
</evidence>
<comment type="caution">
    <text evidence="3">The sequence shown here is derived from an EMBL/GenBank/DDBJ whole genome shotgun (WGS) entry which is preliminary data.</text>
</comment>
<feature type="compositionally biased region" description="Polar residues" evidence="1">
    <location>
        <begin position="28"/>
        <end position="45"/>
    </location>
</feature>
<feature type="region of interest" description="Disordered" evidence="1">
    <location>
        <begin position="226"/>
        <end position="262"/>
    </location>
</feature>
<gene>
    <name evidence="3" type="ORF">EDB92DRAFT_2075767</name>
</gene>
<dbReference type="PANTHER" id="PTHR35204">
    <property type="entry name" value="YALI0A21131P"/>
    <property type="match status" value="1"/>
</dbReference>
<accession>A0AAD4L350</accession>
<evidence type="ECO:0000313" key="3">
    <source>
        <dbReference type="EMBL" id="KAH8977501.1"/>
    </source>
</evidence>
<feature type="compositionally biased region" description="Pro residues" evidence="1">
    <location>
        <begin position="231"/>
        <end position="257"/>
    </location>
</feature>
<dbReference type="EMBL" id="JAKELL010000309">
    <property type="protein sequence ID" value="KAH8977501.1"/>
    <property type="molecule type" value="Genomic_DNA"/>
</dbReference>
<protein>
    <submittedName>
        <fullName evidence="3">Uncharacterized protein</fullName>
    </submittedName>
</protein>
<dbReference type="Proteomes" id="UP001201163">
    <property type="component" value="Unassembled WGS sequence"/>
</dbReference>
<feature type="region of interest" description="Disordered" evidence="1">
    <location>
        <begin position="24"/>
        <end position="56"/>
    </location>
</feature>
<evidence type="ECO:0000256" key="1">
    <source>
        <dbReference type="SAM" id="MobiDB-lite"/>
    </source>
</evidence>
<dbReference type="InterPro" id="IPR038921">
    <property type="entry name" value="YOR389W-like"/>
</dbReference>
<proteinExistence type="predicted"/>
<dbReference type="AlphaFoldDB" id="A0AAD4L350"/>
<reference evidence="3" key="1">
    <citation type="submission" date="2022-01" db="EMBL/GenBank/DDBJ databases">
        <title>Comparative genomics reveals a dynamic genome evolution in the ectomycorrhizal milk-cap (Lactarius) mushrooms.</title>
        <authorList>
            <consortium name="DOE Joint Genome Institute"/>
            <person name="Lebreton A."/>
            <person name="Tang N."/>
            <person name="Kuo A."/>
            <person name="LaButti K."/>
            <person name="Drula E."/>
            <person name="Barry K."/>
            <person name="Clum A."/>
            <person name="Lipzen A."/>
            <person name="Mousain D."/>
            <person name="Ng V."/>
            <person name="Wang R."/>
            <person name="Wang X."/>
            <person name="Dai Y."/>
            <person name="Henrissat B."/>
            <person name="Grigoriev I.V."/>
            <person name="Guerin-Laguette A."/>
            <person name="Yu F."/>
            <person name="Martin F.M."/>
        </authorList>
    </citation>
    <scope>NUCLEOTIDE SEQUENCE</scope>
    <source>
        <strain evidence="3">QP</strain>
    </source>
</reference>
<organism evidence="3 4">
    <name type="scientific">Lactarius akahatsu</name>
    <dbReference type="NCBI Taxonomy" id="416441"/>
    <lineage>
        <taxon>Eukaryota</taxon>
        <taxon>Fungi</taxon>
        <taxon>Dikarya</taxon>
        <taxon>Basidiomycota</taxon>
        <taxon>Agaricomycotina</taxon>
        <taxon>Agaricomycetes</taxon>
        <taxon>Russulales</taxon>
        <taxon>Russulaceae</taxon>
        <taxon>Lactarius</taxon>
    </lineage>
</organism>